<dbReference type="KEGG" id="mcn:Mcup_1163"/>
<dbReference type="Pfam" id="PF07992">
    <property type="entry name" value="Pyr_redox_2"/>
    <property type="match status" value="1"/>
</dbReference>
<dbReference type="Pfam" id="PF02852">
    <property type="entry name" value="Pyr_redox_dim"/>
    <property type="match status" value="1"/>
</dbReference>
<feature type="domain" description="FAD/NAD(P)-binding" evidence="11">
    <location>
        <begin position="3"/>
        <end position="313"/>
    </location>
</feature>
<dbReference type="InterPro" id="IPR023753">
    <property type="entry name" value="FAD/NAD-binding_dom"/>
</dbReference>
<dbReference type="GO" id="GO:0004148">
    <property type="term" value="F:dihydrolipoyl dehydrogenase (NADH) activity"/>
    <property type="evidence" value="ECO:0007669"/>
    <property type="project" value="TreeGrafter"/>
</dbReference>
<dbReference type="PRINTS" id="PR00411">
    <property type="entry name" value="PNDRDTASEI"/>
</dbReference>
<evidence type="ECO:0000256" key="1">
    <source>
        <dbReference type="ARBA" id="ARBA00001974"/>
    </source>
</evidence>
<dbReference type="PIRSF" id="PIRSF000350">
    <property type="entry name" value="Mercury_reductase_MerA"/>
    <property type="match status" value="1"/>
</dbReference>
<keyword evidence="5 9" id="KW-0560">Oxidoreductase</keyword>
<gene>
    <name evidence="12" type="ordered locus">Mcup_1163</name>
</gene>
<dbReference type="RefSeq" id="WP_013737766.1">
    <property type="nucleotide sequence ID" value="NC_015435.1"/>
</dbReference>
<keyword evidence="3 9" id="KW-0285">Flavoprotein</keyword>
<dbReference type="eggNOG" id="arCOG01068">
    <property type="taxonomic scope" value="Archaea"/>
</dbReference>
<evidence type="ECO:0000259" key="10">
    <source>
        <dbReference type="Pfam" id="PF02852"/>
    </source>
</evidence>
<dbReference type="OrthoDB" id="27922at2157"/>
<sequence length="444" mass="48757">MDFDVVVIGAGGGGYPGAFRLAKSGYNVLMVDPKGVLGGNCLYSGCVPSKTVRELAHTIYRIKNVLGQEVKVDFKEIQRQKDRVQEIRFKQHERELSEHGGVTFMKGIARIRDPKNVIVDVDGKEVEVRAKYVLIASGSEPVKPKFPGSEYCITSDDLFEYKSKVSDLPQDMVIVGGGYIAIEVASVFSKLGVKTHLLVRGDRVLKGFPEQMVKTLLSSLKLDIMYNSPLFEVKKVGSEYEVIFGSGGVKRSLRTNLVMLATGRKAVIPKGSEGLTNEKGYIKTDEAMRTSLQNVFAAGDVNGLAPYFHAAVRMSLAAAYNIMANGEPIDYVDVRSVPVTLYSIPSASYVGNVNPSDAIEVTYNMEDEVMSQMYNEMDGVLKLFFERGSLRLLGGWMVGVHSQYLINEIGQAVAHGLTARQLAEFADQHPSTNEIVSYAARKVL</sequence>
<keyword evidence="7" id="KW-1015">Disulfide bond</keyword>
<evidence type="ECO:0000256" key="8">
    <source>
        <dbReference type="ARBA" id="ARBA00023284"/>
    </source>
</evidence>
<dbReference type="SUPFAM" id="SSF51905">
    <property type="entry name" value="FAD/NAD(P)-binding domain"/>
    <property type="match status" value="1"/>
</dbReference>
<dbReference type="GeneID" id="10493354"/>
<dbReference type="PANTHER" id="PTHR22912">
    <property type="entry name" value="DISULFIDE OXIDOREDUCTASE"/>
    <property type="match status" value="1"/>
</dbReference>
<evidence type="ECO:0000256" key="9">
    <source>
        <dbReference type="RuleBase" id="RU003691"/>
    </source>
</evidence>
<dbReference type="GO" id="GO:0006103">
    <property type="term" value="P:2-oxoglutarate metabolic process"/>
    <property type="evidence" value="ECO:0007669"/>
    <property type="project" value="TreeGrafter"/>
</dbReference>
<dbReference type="SUPFAM" id="SSF55424">
    <property type="entry name" value="FAD/NAD-linked reductases, dimerisation (C-terminal) domain"/>
    <property type="match status" value="1"/>
</dbReference>
<keyword evidence="4 9" id="KW-0274">FAD</keyword>
<dbReference type="InterPro" id="IPR001100">
    <property type="entry name" value="Pyr_nuc-diS_OxRdtase"/>
</dbReference>
<evidence type="ECO:0000256" key="2">
    <source>
        <dbReference type="ARBA" id="ARBA00007532"/>
    </source>
</evidence>
<proteinExistence type="inferred from homology"/>
<dbReference type="AlphaFoldDB" id="F4G370"/>
<dbReference type="InterPro" id="IPR016156">
    <property type="entry name" value="FAD/NAD-linked_Rdtase_dimer_sf"/>
</dbReference>
<dbReference type="NCBIfam" id="NF004943">
    <property type="entry name" value="PRK06292.2-1"/>
    <property type="match status" value="1"/>
</dbReference>
<evidence type="ECO:0000256" key="7">
    <source>
        <dbReference type="ARBA" id="ARBA00023157"/>
    </source>
</evidence>
<evidence type="ECO:0000313" key="12">
    <source>
        <dbReference type="EMBL" id="AEB95268.1"/>
    </source>
</evidence>
<dbReference type="InterPro" id="IPR036188">
    <property type="entry name" value="FAD/NAD-bd_sf"/>
</dbReference>
<dbReference type="STRING" id="1006006.Mcup_1163"/>
<dbReference type="PROSITE" id="PS00076">
    <property type="entry name" value="PYRIDINE_REDOX_1"/>
    <property type="match status" value="1"/>
</dbReference>
<dbReference type="PANTHER" id="PTHR22912:SF151">
    <property type="entry name" value="DIHYDROLIPOYL DEHYDROGENASE, MITOCHONDRIAL"/>
    <property type="match status" value="1"/>
</dbReference>
<dbReference type="PATRIC" id="fig|1006006.8.peg.1159"/>
<evidence type="ECO:0000256" key="3">
    <source>
        <dbReference type="ARBA" id="ARBA00022630"/>
    </source>
</evidence>
<evidence type="ECO:0000259" key="11">
    <source>
        <dbReference type="Pfam" id="PF07992"/>
    </source>
</evidence>
<dbReference type="GO" id="GO:0050660">
    <property type="term" value="F:flavin adenine dinucleotide binding"/>
    <property type="evidence" value="ECO:0007669"/>
    <property type="project" value="TreeGrafter"/>
</dbReference>
<evidence type="ECO:0000256" key="4">
    <source>
        <dbReference type="ARBA" id="ARBA00022827"/>
    </source>
</evidence>
<dbReference type="Gene3D" id="3.50.50.60">
    <property type="entry name" value="FAD/NAD(P)-binding domain"/>
    <property type="match status" value="2"/>
</dbReference>
<accession>F4G370</accession>
<dbReference type="InterPro" id="IPR050151">
    <property type="entry name" value="Class-I_Pyr_Nuc-Dis_Oxidored"/>
</dbReference>
<comment type="similarity">
    <text evidence="2 9">Belongs to the class-I pyridine nucleotide-disulfide oxidoreductase family.</text>
</comment>
<protein>
    <submittedName>
        <fullName evidence="12">Dihydrolipoamide dehydrogenase</fullName>
    </submittedName>
</protein>
<dbReference type="PRINTS" id="PR00368">
    <property type="entry name" value="FADPNR"/>
</dbReference>
<dbReference type="Proteomes" id="UP000007812">
    <property type="component" value="Chromosome"/>
</dbReference>
<keyword evidence="13" id="KW-1185">Reference proteome</keyword>
<reference evidence="12 13" key="1">
    <citation type="journal article" date="2011" name="J. Bacteriol.">
        <title>Complete genome sequence of Metallosphaera cuprina, a metal sulfide-oxidizing archaeon from a hot spring.</title>
        <authorList>
            <person name="Liu L.J."/>
            <person name="You X.Y."/>
            <person name="Zheng H."/>
            <person name="Wang S."/>
            <person name="Jiang C.Y."/>
            <person name="Liu S.J."/>
        </authorList>
    </citation>
    <scope>NUCLEOTIDE SEQUENCE [LARGE SCALE GENOMIC DNA]</scope>
    <source>
        <strain evidence="12 13">Ar-4</strain>
    </source>
</reference>
<evidence type="ECO:0000256" key="6">
    <source>
        <dbReference type="ARBA" id="ARBA00023027"/>
    </source>
</evidence>
<dbReference type="HOGENOM" id="CLU_016755_0_2_2"/>
<evidence type="ECO:0000256" key="5">
    <source>
        <dbReference type="ARBA" id="ARBA00023002"/>
    </source>
</evidence>
<feature type="domain" description="Pyridine nucleotide-disulphide oxidoreductase dimerisation" evidence="10">
    <location>
        <begin position="363"/>
        <end position="438"/>
    </location>
</feature>
<dbReference type="InterPro" id="IPR012999">
    <property type="entry name" value="Pyr_OxRdtase_I_AS"/>
</dbReference>
<evidence type="ECO:0000313" key="13">
    <source>
        <dbReference type="Proteomes" id="UP000007812"/>
    </source>
</evidence>
<dbReference type="EMBL" id="CP002656">
    <property type="protein sequence ID" value="AEB95268.1"/>
    <property type="molecule type" value="Genomic_DNA"/>
</dbReference>
<organism evidence="12 13">
    <name type="scientific">Metallosphaera cuprina (strain Ar-4)</name>
    <dbReference type="NCBI Taxonomy" id="1006006"/>
    <lineage>
        <taxon>Archaea</taxon>
        <taxon>Thermoproteota</taxon>
        <taxon>Thermoprotei</taxon>
        <taxon>Sulfolobales</taxon>
        <taxon>Sulfolobaceae</taxon>
        <taxon>Metallosphaera</taxon>
    </lineage>
</organism>
<keyword evidence="8 9" id="KW-0676">Redox-active center</keyword>
<comment type="cofactor">
    <cofactor evidence="1">
        <name>FAD</name>
        <dbReference type="ChEBI" id="CHEBI:57692"/>
    </cofactor>
</comment>
<name>F4G370_METCR</name>
<dbReference type="InterPro" id="IPR004099">
    <property type="entry name" value="Pyr_nucl-diS_OxRdtase_dimer"/>
</dbReference>
<keyword evidence="6" id="KW-0520">NAD</keyword>
<dbReference type="Gene3D" id="3.30.390.30">
    <property type="match status" value="1"/>
</dbReference>